<accession>A0ABT2DNF2</accession>
<keyword evidence="2" id="KW-1185">Reference proteome</keyword>
<name>A0ABT2DNF2_9BACI</name>
<gene>
    <name evidence="1" type="ORF">NXZ79_10225</name>
</gene>
<organism evidence="1 2">
    <name type="scientific">Lysinibacillus pinottii</name>
    <dbReference type="NCBI Taxonomy" id="2973932"/>
    <lineage>
        <taxon>Bacteria</taxon>
        <taxon>Bacillati</taxon>
        <taxon>Bacillota</taxon>
        <taxon>Bacilli</taxon>
        <taxon>Bacillales</taxon>
        <taxon>Bacillaceae</taxon>
        <taxon>Lysinibacillus</taxon>
    </lineage>
</organism>
<reference evidence="1 2" key="1">
    <citation type="submission" date="2022-08" db="EMBL/GenBank/DDBJ databases">
        <title>Lysinibacillus sequencing.</title>
        <authorList>
            <person name="Dunlap C."/>
        </authorList>
    </citation>
    <scope>NUCLEOTIDE SEQUENCE [LARGE SCALE GENOMIC DNA]</scope>
    <source>
        <strain evidence="1 2">PB211</strain>
    </source>
</reference>
<comment type="caution">
    <text evidence="1">The sequence shown here is derived from an EMBL/GenBank/DDBJ whole genome shotgun (WGS) entry which is preliminary data.</text>
</comment>
<proteinExistence type="predicted"/>
<evidence type="ECO:0000313" key="2">
    <source>
        <dbReference type="Proteomes" id="UP001525021"/>
    </source>
</evidence>
<dbReference type="EMBL" id="JANTOO010000010">
    <property type="protein sequence ID" value="MCS1396407.1"/>
    <property type="molecule type" value="Genomic_DNA"/>
</dbReference>
<protein>
    <submittedName>
        <fullName evidence="1">Uncharacterized protein</fullName>
    </submittedName>
</protein>
<sequence length="78" mass="9349">MWWKLKKMIDDEQQIVYRYSRESDELDGEIAFNRETNTFHCLNLASGDTERGVERFYPHLWRTISKENAPDEHFIAIG</sequence>
<dbReference type="RefSeq" id="WP_012294285.1">
    <property type="nucleotide sequence ID" value="NZ_JANTOO010000010.1"/>
</dbReference>
<evidence type="ECO:0000313" key="1">
    <source>
        <dbReference type="EMBL" id="MCS1396407.1"/>
    </source>
</evidence>
<dbReference type="Proteomes" id="UP001525021">
    <property type="component" value="Unassembled WGS sequence"/>
</dbReference>